<evidence type="ECO:0000313" key="2">
    <source>
        <dbReference type="Proteomes" id="UP000029066"/>
    </source>
</evidence>
<proteinExistence type="predicted"/>
<dbReference type="EMBL" id="JGZN01000008">
    <property type="protein sequence ID" value="KFI92440.1"/>
    <property type="molecule type" value="Genomic_DNA"/>
</dbReference>
<organism evidence="1 2">
    <name type="scientific">Bifidobacterium saguini DSM 23967</name>
    <dbReference type="NCBI Taxonomy" id="1437607"/>
    <lineage>
        <taxon>Bacteria</taxon>
        <taxon>Bacillati</taxon>
        <taxon>Actinomycetota</taxon>
        <taxon>Actinomycetes</taxon>
        <taxon>Bifidobacteriales</taxon>
        <taxon>Bifidobacteriaceae</taxon>
        <taxon>Bifidobacterium</taxon>
    </lineage>
</organism>
<name>A0A087DA90_9BIFI</name>
<reference evidence="1 2" key="1">
    <citation type="submission" date="2014-03" db="EMBL/GenBank/DDBJ databases">
        <title>Genomics of Bifidobacteria.</title>
        <authorList>
            <person name="Ventura M."/>
            <person name="Milani C."/>
            <person name="Lugli G.A."/>
        </authorList>
    </citation>
    <scope>NUCLEOTIDE SEQUENCE [LARGE SCALE GENOMIC DNA]</scope>
    <source>
        <strain evidence="1 2">DSM 23967</strain>
    </source>
</reference>
<accession>A0A087DA90</accession>
<dbReference type="RefSeq" id="WP_033891071.1">
    <property type="nucleotide sequence ID" value="NZ_JDUT01000010.1"/>
</dbReference>
<comment type="caution">
    <text evidence="1">The sequence shown here is derived from an EMBL/GenBank/DDBJ whole genome shotgun (WGS) entry which is preliminary data.</text>
</comment>
<protein>
    <submittedName>
        <fullName evidence="1">Uncharacterized protein</fullName>
    </submittedName>
</protein>
<gene>
    <name evidence="1" type="ORF">BISA_0840</name>
</gene>
<dbReference type="STRING" id="1437607.BISA_0840"/>
<dbReference type="Proteomes" id="UP000029066">
    <property type="component" value="Unassembled WGS sequence"/>
</dbReference>
<evidence type="ECO:0000313" key="1">
    <source>
        <dbReference type="EMBL" id="KFI92440.1"/>
    </source>
</evidence>
<sequence length="119" mass="12759">MTPPASNLWPRIPGLPKTVEGVEYTDAGNGVIHAKGTATWWSSLGENVTLQEGEYTLSESVSGDQRNLYAQIVVDGVYHTTAAPEASFHVPAGRYWCSVNVRNGTTVDADITPALTRIG</sequence>
<dbReference type="AlphaFoldDB" id="A0A087DA90"/>